<feature type="domain" description="Molybdopterin cofactor biosynthesis C (MoaC)" evidence="3">
    <location>
        <begin position="1"/>
        <end position="134"/>
    </location>
</feature>
<dbReference type="Pfam" id="PF01967">
    <property type="entry name" value="MoaC"/>
    <property type="match status" value="1"/>
</dbReference>
<dbReference type="GO" id="GO:0006777">
    <property type="term" value="P:Mo-molybdopterin cofactor biosynthetic process"/>
    <property type="evidence" value="ECO:0007669"/>
    <property type="project" value="UniProtKB-KW"/>
</dbReference>
<name>A0A523YME9_UNCAE</name>
<dbReference type="NCBIfam" id="NF006870">
    <property type="entry name" value="PRK09364.1"/>
    <property type="match status" value="1"/>
</dbReference>
<dbReference type="Gene3D" id="3.30.70.640">
    <property type="entry name" value="Molybdopterin cofactor biosynthesis C (MoaC) domain"/>
    <property type="match status" value="1"/>
</dbReference>
<evidence type="ECO:0000256" key="1">
    <source>
        <dbReference type="ARBA" id="ARBA00005046"/>
    </source>
</evidence>
<keyword evidence="4" id="KW-0456">Lyase</keyword>
<keyword evidence="2" id="KW-0501">Molybdenum cofactor biosynthesis</keyword>
<organism evidence="4 5">
    <name type="scientific">Aerophobetes bacterium</name>
    <dbReference type="NCBI Taxonomy" id="2030807"/>
    <lineage>
        <taxon>Bacteria</taxon>
        <taxon>Candidatus Aerophobota</taxon>
    </lineage>
</organism>
<dbReference type="InterPro" id="IPR036522">
    <property type="entry name" value="MoaC_sf"/>
</dbReference>
<proteinExistence type="predicted"/>
<dbReference type="InterPro" id="IPR002820">
    <property type="entry name" value="Mopterin_CF_biosynth-C_dom"/>
</dbReference>
<dbReference type="UniPathway" id="UPA00344"/>
<protein>
    <submittedName>
        <fullName evidence="4">Cyclic pyranopterin monophosphate synthase MoaC</fullName>
        <ecNumber evidence="4">4.6.1.17</ecNumber>
    </submittedName>
</protein>
<dbReference type="EC" id="4.6.1.17" evidence="4"/>
<dbReference type="Proteomes" id="UP000316925">
    <property type="component" value="Unassembled WGS sequence"/>
</dbReference>
<comment type="pathway">
    <text evidence="1">Cofactor biosynthesis; molybdopterin biosynthesis.</text>
</comment>
<dbReference type="InterPro" id="IPR023045">
    <property type="entry name" value="MoaC"/>
</dbReference>
<sequence length="144" mass="15740">MIDVGEKRITKREAMAKGEVLLSSETIELIREGKIPKGDVLNCARVAAVLAVKRTPELIPMCHPLQITHSKIDFDVGENEIKIKAEVGAVDRTGVEMEALTAVAVAALTIYDMCKAVDKTTEISHIRLLRKTGGRSGDFVRKEA</sequence>
<dbReference type="GO" id="GO:0061799">
    <property type="term" value="F:cyclic pyranopterin monophosphate synthase activity"/>
    <property type="evidence" value="ECO:0007669"/>
    <property type="project" value="UniProtKB-EC"/>
</dbReference>
<reference evidence="4 5" key="1">
    <citation type="submission" date="2019-03" db="EMBL/GenBank/DDBJ databases">
        <title>Metabolic potential of uncultured bacteria and archaea associated with petroleum seepage in deep-sea sediments.</title>
        <authorList>
            <person name="Dong X."/>
            <person name="Hubert C."/>
        </authorList>
    </citation>
    <scope>NUCLEOTIDE SEQUENCE [LARGE SCALE GENOMIC DNA]</scope>
    <source>
        <strain evidence="4">E29_bin28</strain>
    </source>
</reference>
<dbReference type="EMBL" id="SOIJ01000182">
    <property type="protein sequence ID" value="TET92757.1"/>
    <property type="molecule type" value="Genomic_DNA"/>
</dbReference>
<evidence type="ECO:0000313" key="5">
    <source>
        <dbReference type="Proteomes" id="UP000316925"/>
    </source>
</evidence>
<dbReference type="SUPFAM" id="SSF55040">
    <property type="entry name" value="Molybdenum cofactor biosynthesis protein C, MoaC"/>
    <property type="match status" value="1"/>
</dbReference>
<dbReference type="AlphaFoldDB" id="A0A523YME9"/>
<evidence type="ECO:0000256" key="2">
    <source>
        <dbReference type="ARBA" id="ARBA00023150"/>
    </source>
</evidence>
<dbReference type="NCBIfam" id="TIGR00581">
    <property type="entry name" value="moaC"/>
    <property type="match status" value="1"/>
</dbReference>
<accession>A0A523YME9</accession>
<evidence type="ECO:0000259" key="3">
    <source>
        <dbReference type="Pfam" id="PF01967"/>
    </source>
</evidence>
<comment type="caution">
    <text evidence="4">The sequence shown here is derived from an EMBL/GenBank/DDBJ whole genome shotgun (WGS) entry which is preliminary data.</text>
</comment>
<evidence type="ECO:0000313" key="4">
    <source>
        <dbReference type="EMBL" id="TET92757.1"/>
    </source>
</evidence>
<gene>
    <name evidence="4" type="primary">moaC</name>
    <name evidence="4" type="ORF">E3J33_03195</name>
</gene>